<dbReference type="PANTHER" id="PTHR19879">
    <property type="entry name" value="TRANSCRIPTION INITIATION FACTOR TFIID"/>
    <property type="match status" value="1"/>
</dbReference>
<feature type="repeat" description="WD" evidence="3">
    <location>
        <begin position="818"/>
        <end position="859"/>
    </location>
</feature>
<feature type="repeat" description="WD" evidence="3">
    <location>
        <begin position="860"/>
        <end position="901"/>
    </location>
</feature>
<dbReference type="Proteomes" id="UP001442494">
    <property type="component" value="Unassembled WGS sequence"/>
</dbReference>
<dbReference type="Pfam" id="PF00805">
    <property type="entry name" value="Pentapeptide"/>
    <property type="match status" value="1"/>
</dbReference>
<dbReference type="InterPro" id="IPR001646">
    <property type="entry name" value="5peptide_repeat"/>
</dbReference>
<accession>A0ABV0JS61</accession>
<dbReference type="InterPro" id="IPR011047">
    <property type="entry name" value="Quinoprotein_ADH-like_sf"/>
</dbReference>
<dbReference type="Gene3D" id="3.40.50.300">
    <property type="entry name" value="P-loop containing nucleotide triphosphate hydrolases"/>
    <property type="match status" value="1"/>
</dbReference>
<sequence>MTVEEALEIVESVLAQGRLNKVQKIVFEESWKGESYEEIAKNFDYDAGYVRDTGSKLWKLLSEPFGERVTKNNFQLVLKRYSPCASQKLQQIPEVVPNQMATERVIAHKRQDWGEAVDVSLFYGRTEELATLQQWIVSDRCRLVALLGMGGIGKTALSVKLAEQIQDNFEYVIWRSLRNAPPIQDTLADIIKFLSNQQETDLPETVDGRISRLIEYLRSSRCLLVLDNVESILREGDRTGHYREEYEGYGQLLRCVAETHHHSCLVLTSREKPRGFASKEGKTLPVRSIQLAGLQEIEAQKIFQAKGLFGPELQGQLLIDHYRGNPLALKIVATSILELFEGNITQFLEQGTGVFGDIWDLLEQQFERLSSLEKQIMYWLAINREWVSLPEVREDIVPPVSQRQLLAVLESLNERSLIEKKSASFTQQPVVMEYITNRLLEQVYEEITTKKIKLFNSYALIKAQAKDYIREAQLHFIVQPLLDRLTAIFRYKNKIVDCLSKTLFTLRDMPIEPGYVGGNLLNLLCQLQTDLSGYDFSYLTVWQAYLRNVNLHHVNFQNADLAKSVFTETFGSILSVAFSPNGKILATAGEVGEIQLWQVADMKPLLTLKSHLRWILSIAFSPDGKTLASSSDDRTIKLWDVSDGKCLKTLHGHTSWVWSVAFSPDGKTLASASDDCTIKLWDVRTGEAIKILQGHANLVRSISFSCDGDTLVTGSNDCTVKLWDVSTGQVLRTLEGHSYWVQSVAFSPDSCIVASGSDDCTVKLWDVTTGQLLRTLQGHDHLIQSIAFSPQGTILASSSNDQTVKLWDVTTGQCLKTLQGHASQVWSVAFSSNGNTLVSGSDDRRVKLWDVHTGKALRTLWGYTNRVRSVAFSPDGRALASGSGDYTVRLWEGSEGRCLKMQGHTNWVLSVAFSLNGKLLASGSCDRTLKLWDTSNGKCLKTLQGFSNWVLSLAFSPDNRILASSSDRTVWLWDVSNGRCIKTLQGFVNWVWSVAFDPEGKILATGSGDKIVRLWDVSSGECLKTLPGHNSGVWSVAFSPDGQILASGSDDHTVRLWDVSSGECLKTLPGHNSGVWSVAFSPDGQILASGSDDHTVRLWDVNSGECLKTLPGHNNGVWSVVFNPQGKTLASGSQDETIKLWDIKLGECLETLEAPKPYEGMNITGATGLTEAQKDTLKALGAVELE</sequence>
<evidence type="ECO:0000313" key="7">
    <source>
        <dbReference type="Proteomes" id="UP001442494"/>
    </source>
</evidence>
<feature type="repeat" description="WD" evidence="3">
    <location>
        <begin position="901"/>
        <end position="942"/>
    </location>
</feature>
<dbReference type="InterPro" id="IPR058651">
    <property type="entry name" value="HTH_VMAP-M9"/>
</dbReference>
<feature type="repeat" description="WD" evidence="3">
    <location>
        <begin position="1110"/>
        <end position="1151"/>
    </location>
</feature>
<feature type="repeat" description="WD" evidence="3">
    <location>
        <begin position="566"/>
        <end position="607"/>
    </location>
</feature>
<dbReference type="SMART" id="SM00320">
    <property type="entry name" value="WD40"/>
    <property type="match status" value="14"/>
</dbReference>
<feature type="repeat" description="WD" evidence="3">
    <location>
        <begin position="1026"/>
        <end position="1067"/>
    </location>
</feature>
<feature type="repeat" description="WD" evidence="3">
    <location>
        <begin position="734"/>
        <end position="775"/>
    </location>
</feature>
<feature type="repeat" description="WD" evidence="3">
    <location>
        <begin position="943"/>
        <end position="983"/>
    </location>
</feature>
<feature type="repeat" description="WD" evidence="3">
    <location>
        <begin position="692"/>
        <end position="733"/>
    </location>
</feature>
<dbReference type="InterPro" id="IPR015943">
    <property type="entry name" value="WD40/YVTN_repeat-like_dom_sf"/>
</dbReference>
<evidence type="ECO:0000256" key="2">
    <source>
        <dbReference type="ARBA" id="ARBA00022737"/>
    </source>
</evidence>
<evidence type="ECO:0000313" key="6">
    <source>
        <dbReference type="EMBL" id="MEP0866060.1"/>
    </source>
</evidence>
<dbReference type="InterPro" id="IPR019775">
    <property type="entry name" value="WD40_repeat_CS"/>
</dbReference>
<dbReference type="Pfam" id="PF00931">
    <property type="entry name" value="NB-ARC"/>
    <property type="match status" value="1"/>
</dbReference>
<dbReference type="InterPro" id="IPR027417">
    <property type="entry name" value="P-loop_NTPase"/>
</dbReference>
<feature type="repeat" description="WD" evidence="3">
    <location>
        <begin position="984"/>
        <end position="1025"/>
    </location>
</feature>
<dbReference type="SUPFAM" id="SSF50998">
    <property type="entry name" value="Quinoprotein alcohol dehydrogenase-like"/>
    <property type="match status" value="2"/>
</dbReference>
<dbReference type="Gene3D" id="2.130.10.10">
    <property type="entry name" value="YVTN repeat-like/Quinoprotein amine dehydrogenase"/>
    <property type="match status" value="7"/>
</dbReference>
<evidence type="ECO:0000256" key="1">
    <source>
        <dbReference type="ARBA" id="ARBA00022574"/>
    </source>
</evidence>
<feature type="domain" description="NB-ARC" evidence="4">
    <location>
        <begin position="128"/>
        <end position="229"/>
    </location>
</feature>
<keyword evidence="1 3" id="KW-0853">WD repeat</keyword>
<feature type="repeat" description="WD" evidence="3">
    <location>
        <begin position="776"/>
        <end position="817"/>
    </location>
</feature>
<gene>
    <name evidence="6" type="ORF">NDI37_16460</name>
</gene>
<comment type="caution">
    <text evidence="6">The sequence shown here is derived from an EMBL/GenBank/DDBJ whole genome shotgun (WGS) entry which is preliminary data.</text>
</comment>
<dbReference type="InterPro" id="IPR002182">
    <property type="entry name" value="NB-ARC"/>
</dbReference>
<dbReference type="InterPro" id="IPR020472">
    <property type="entry name" value="WD40_PAC1"/>
</dbReference>
<dbReference type="Pfam" id="PF26355">
    <property type="entry name" value="HTH_VMAP-M9"/>
    <property type="match status" value="1"/>
</dbReference>
<feature type="repeat" description="WD" evidence="3">
    <location>
        <begin position="650"/>
        <end position="691"/>
    </location>
</feature>
<dbReference type="SUPFAM" id="SSF141571">
    <property type="entry name" value="Pentapeptide repeat-like"/>
    <property type="match status" value="1"/>
</dbReference>
<evidence type="ECO:0000259" key="5">
    <source>
        <dbReference type="Pfam" id="PF26355"/>
    </source>
</evidence>
<dbReference type="Pfam" id="PF00400">
    <property type="entry name" value="WD40"/>
    <property type="match status" value="9"/>
</dbReference>
<dbReference type="PROSITE" id="PS00678">
    <property type="entry name" value="WD_REPEATS_1"/>
    <property type="match status" value="12"/>
</dbReference>
<dbReference type="PROSITE" id="PS50294">
    <property type="entry name" value="WD_REPEATS_REGION"/>
    <property type="match status" value="13"/>
</dbReference>
<dbReference type="InterPro" id="IPR001680">
    <property type="entry name" value="WD40_rpt"/>
</dbReference>
<evidence type="ECO:0000256" key="3">
    <source>
        <dbReference type="PROSITE-ProRule" id="PRU00221"/>
    </source>
</evidence>
<feature type="repeat" description="WD" evidence="3">
    <location>
        <begin position="608"/>
        <end position="649"/>
    </location>
</feature>
<name>A0ABV0JS61_9CYAN</name>
<dbReference type="Pfam" id="PF25173">
    <property type="entry name" value="Beta-prop_WDR3_1st"/>
    <property type="match status" value="1"/>
</dbReference>
<dbReference type="PROSITE" id="PS50082">
    <property type="entry name" value="WD_REPEATS_2"/>
    <property type="match status" value="14"/>
</dbReference>
<dbReference type="PRINTS" id="PR00364">
    <property type="entry name" value="DISEASERSIST"/>
</dbReference>
<dbReference type="CDD" id="cd00200">
    <property type="entry name" value="WD40"/>
    <property type="match status" value="2"/>
</dbReference>
<feature type="repeat" description="WD" evidence="3">
    <location>
        <begin position="1068"/>
        <end position="1109"/>
    </location>
</feature>
<keyword evidence="7" id="KW-1185">Reference proteome</keyword>
<organism evidence="6 7">
    <name type="scientific">Funiculus sociatus GB2-A5</name>
    <dbReference type="NCBI Taxonomy" id="2933946"/>
    <lineage>
        <taxon>Bacteria</taxon>
        <taxon>Bacillati</taxon>
        <taxon>Cyanobacteriota</taxon>
        <taxon>Cyanophyceae</taxon>
        <taxon>Coleofasciculales</taxon>
        <taxon>Coleofasciculaceae</taxon>
        <taxon>Funiculus</taxon>
    </lineage>
</organism>
<keyword evidence="2" id="KW-0677">Repeat</keyword>
<dbReference type="RefSeq" id="WP_190419555.1">
    <property type="nucleotide sequence ID" value="NZ_JAMPKK010000036.1"/>
</dbReference>
<feature type="domain" description="vWA-MoxR associated protein N-terminal HTH" evidence="5">
    <location>
        <begin position="1"/>
        <end position="81"/>
    </location>
</feature>
<evidence type="ECO:0000259" key="4">
    <source>
        <dbReference type="Pfam" id="PF00931"/>
    </source>
</evidence>
<protein>
    <submittedName>
        <fullName evidence="6">NB-ARC domain-containing protein</fullName>
    </submittedName>
</protein>
<dbReference type="SUPFAM" id="SSF52540">
    <property type="entry name" value="P-loop containing nucleoside triphosphate hydrolases"/>
    <property type="match status" value="1"/>
</dbReference>
<dbReference type="PANTHER" id="PTHR19879:SF9">
    <property type="entry name" value="TRANSCRIPTION INITIATION FACTOR TFIID SUBUNIT 5"/>
    <property type="match status" value="1"/>
</dbReference>
<dbReference type="PRINTS" id="PR00320">
    <property type="entry name" value="GPROTEINBRPT"/>
</dbReference>
<dbReference type="EMBL" id="JAMPKK010000036">
    <property type="protein sequence ID" value="MEP0866060.1"/>
    <property type="molecule type" value="Genomic_DNA"/>
</dbReference>
<reference evidence="6 7" key="1">
    <citation type="submission" date="2022-04" db="EMBL/GenBank/DDBJ databases">
        <title>Positive selection, recombination, and allopatry shape intraspecific diversity of widespread and dominant cyanobacteria.</title>
        <authorList>
            <person name="Wei J."/>
            <person name="Shu W."/>
            <person name="Hu C."/>
        </authorList>
    </citation>
    <scope>NUCLEOTIDE SEQUENCE [LARGE SCALE GENOMIC DNA]</scope>
    <source>
        <strain evidence="6 7">GB2-A5</strain>
    </source>
</reference>
<proteinExistence type="predicted"/>